<comment type="caution">
    <text evidence="2">The sequence shown here is derived from an EMBL/GenBank/DDBJ whole genome shotgun (WGS) entry which is preliminary data.</text>
</comment>
<organism evidence="2 3">
    <name type="scientific">Pseudoalteromonas luteoviolacea NCIMB 1942</name>
    <dbReference type="NCBI Taxonomy" id="1365253"/>
    <lineage>
        <taxon>Bacteria</taxon>
        <taxon>Pseudomonadati</taxon>
        <taxon>Pseudomonadota</taxon>
        <taxon>Gammaproteobacteria</taxon>
        <taxon>Alteromonadales</taxon>
        <taxon>Pseudoalteromonadaceae</taxon>
        <taxon>Pseudoalteromonas</taxon>
    </lineage>
</organism>
<dbReference type="Pfam" id="PF13409">
    <property type="entry name" value="GST_N_2"/>
    <property type="match status" value="1"/>
</dbReference>
<protein>
    <recommendedName>
        <fullName evidence="1">GST N-terminal domain-containing protein</fullName>
    </recommendedName>
</protein>
<dbReference type="PANTHER" id="PTHR42673">
    <property type="entry name" value="MALEYLACETOACETATE ISOMERASE"/>
    <property type="match status" value="1"/>
</dbReference>
<evidence type="ECO:0000313" key="2">
    <source>
        <dbReference type="EMBL" id="KZN50186.1"/>
    </source>
</evidence>
<dbReference type="SFLD" id="SFLDS00019">
    <property type="entry name" value="Glutathione_Transferase_(cytos"/>
    <property type="match status" value="1"/>
</dbReference>
<dbReference type="GO" id="GO:0004364">
    <property type="term" value="F:glutathione transferase activity"/>
    <property type="evidence" value="ECO:0007669"/>
    <property type="project" value="TreeGrafter"/>
</dbReference>
<dbReference type="GO" id="GO:0016034">
    <property type="term" value="F:maleylacetoacetate isomerase activity"/>
    <property type="evidence" value="ECO:0007669"/>
    <property type="project" value="TreeGrafter"/>
</dbReference>
<dbReference type="InterPro" id="IPR036249">
    <property type="entry name" value="Thioredoxin-like_sf"/>
</dbReference>
<dbReference type="Gene3D" id="3.40.30.10">
    <property type="entry name" value="Glutaredoxin"/>
    <property type="match status" value="1"/>
</dbReference>
<dbReference type="AlphaFoldDB" id="A0A161Y4J1"/>
<evidence type="ECO:0000313" key="3">
    <source>
        <dbReference type="Proteomes" id="UP000076587"/>
    </source>
</evidence>
<dbReference type="Proteomes" id="UP000076587">
    <property type="component" value="Unassembled WGS sequence"/>
</dbReference>
<gene>
    <name evidence="2" type="ORF">N482_06355</name>
</gene>
<feature type="domain" description="GST N-terminal" evidence="1">
    <location>
        <begin position="8"/>
        <end position="90"/>
    </location>
</feature>
<dbReference type="InterPro" id="IPR040079">
    <property type="entry name" value="Glutathione_S-Trfase"/>
</dbReference>
<dbReference type="CDD" id="cd03043">
    <property type="entry name" value="GST_N_1"/>
    <property type="match status" value="1"/>
</dbReference>
<dbReference type="InterPro" id="IPR004045">
    <property type="entry name" value="Glutathione_S-Trfase_N"/>
</dbReference>
<dbReference type="PANTHER" id="PTHR42673:SF4">
    <property type="entry name" value="MALEYLACETOACETATE ISOMERASE"/>
    <property type="match status" value="1"/>
</dbReference>
<dbReference type="SFLD" id="SFLDG00358">
    <property type="entry name" value="Main_(cytGST)"/>
    <property type="match status" value="1"/>
</dbReference>
<dbReference type="EMBL" id="AUXT01000124">
    <property type="protein sequence ID" value="KZN50186.1"/>
    <property type="molecule type" value="Genomic_DNA"/>
</dbReference>
<reference evidence="2 3" key="1">
    <citation type="submission" date="2013-07" db="EMBL/GenBank/DDBJ databases">
        <title>Comparative Genomic and Metabolomic Analysis of Twelve Strains of Pseudoalteromonas luteoviolacea.</title>
        <authorList>
            <person name="Vynne N.G."/>
            <person name="Mansson M."/>
            <person name="Gram L."/>
        </authorList>
    </citation>
    <scope>NUCLEOTIDE SEQUENCE [LARGE SCALE GENOMIC DNA]</scope>
    <source>
        <strain evidence="2 3">NCIMB 1942</strain>
    </source>
</reference>
<name>A0A161Y4J1_9GAMM</name>
<dbReference type="PATRIC" id="fig|1365253.3.peg.1504"/>
<dbReference type="InterPro" id="IPR036282">
    <property type="entry name" value="Glutathione-S-Trfase_C_sf"/>
</dbReference>
<dbReference type="GO" id="GO:0006559">
    <property type="term" value="P:L-phenylalanine catabolic process"/>
    <property type="evidence" value="ECO:0007669"/>
    <property type="project" value="TreeGrafter"/>
</dbReference>
<dbReference type="SUPFAM" id="SSF52833">
    <property type="entry name" value="Thioredoxin-like"/>
    <property type="match status" value="1"/>
</dbReference>
<dbReference type="CDD" id="cd03194">
    <property type="entry name" value="GST_C_3"/>
    <property type="match status" value="1"/>
</dbReference>
<dbReference type="SUPFAM" id="SSF47616">
    <property type="entry name" value="GST C-terminal domain-like"/>
    <property type="match status" value="1"/>
</dbReference>
<proteinExistence type="predicted"/>
<accession>A0A161Y4J1</accession>
<dbReference type="PROSITE" id="PS50404">
    <property type="entry name" value="GST_NTER"/>
    <property type="match status" value="1"/>
</dbReference>
<evidence type="ECO:0000259" key="1">
    <source>
        <dbReference type="PROSITE" id="PS50404"/>
    </source>
</evidence>
<sequence length="226" mass="25802">MFLKTNEHNMKLYIGNKNYSSWSLRAWLLVKKYTLNYHEIKLNLGSKAFYEGLDKISPTLKVPTLKDGDSVIWESLAICEYINEAYLSGKAWPSNTALRAQARALSSEMHSGFSALRNAMPMNIRARRQIVRTEEVNSDIRRVEQIFSEQHNRFGSQGGWLFGEWSIADAMFAPVVLRFQTYGVKLNGEANAYIEHALQCPILQLWCSQALNEQEMVDCNEVGTPT</sequence>
<dbReference type="Gene3D" id="1.20.1050.10">
    <property type="match status" value="1"/>
</dbReference>
<dbReference type="GO" id="GO:0006749">
    <property type="term" value="P:glutathione metabolic process"/>
    <property type="evidence" value="ECO:0007669"/>
    <property type="project" value="TreeGrafter"/>
</dbReference>